<dbReference type="Pfam" id="PF00990">
    <property type="entry name" value="GGDEF"/>
    <property type="match status" value="1"/>
</dbReference>
<dbReference type="SMART" id="SM00267">
    <property type="entry name" value="GGDEF"/>
    <property type="match status" value="1"/>
</dbReference>
<feature type="domain" description="PAS" evidence="1">
    <location>
        <begin position="108"/>
        <end position="179"/>
    </location>
</feature>
<dbReference type="EMBL" id="AP022620">
    <property type="protein sequence ID" value="BBZ79801.1"/>
    <property type="molecule type" value="Genomic_DNA"/>
</dbReference>
<dbReference type="Gene3D" id="3.30.450.20">
    <property type="entry name" value="PAS domain"/>
    <property type="match status" value="1"/>
</dbReference>
<dbReference type="SUPFAM" id="SSF55073">
    <property type="entry name" value="Nucleotide cyclase"/>
    <property type="match status" value="1"/>
</dbReference>
<dbReference type="InterPro" id="IPR043128">
    <property type="entry name" value="Rev_trsase/Diguanyl_cyclase"/>
</dbReference>
<dbReference type="FunFam" id="3.30.70.270:FF:000001">
    <property type="entry name" value="Diguanylate cyclase domain protein"/>
    <property type="match status" value="1"/>
</dbReference>
<dbReference type="KEGG" id="many:MANY_51380"/>
<dbReference type="InterPro" id="IPR000014">
    <property type="entry name" value="PAS"/>
</dbReference>
<dbReference type="InterPro" id="IPR029787">
    <property type="entry name" value="Nucleotide_cyclase"/>
</dbReference>
<keyword evidence="5" id="KW-1185">Reference proteome</keyword>
<evidence type="ECO:0000259" key="1">
    <source>
        <dbReference type="PROSITE" id="PS50112"/>
    </source>
</evidence>
<gene>
    <name evidence="4" type="ORF">MANY_51380</name>
</gene>
<dbReference type="SMART" id="SM00091">
    <property type="entry name" value="PAS"/>
    <property type="match status" value="1"/>
</dbReference>
<dbReference type="CDD" id="cd01949">
    <property type="entry name" value="GGDEF"/>
    <property type="match status" value="1"/>
</dbReference>
<dbReference type="InterPro" id="IPR000700">
    <property type="entry name" value="PAS-assoc_C"/>
</dbReference>
<evidence type="ECO:0000259" key="2">
    <source>
        <dbReference type="PROSITE" id="PS50113"/>
    </source>
</evidence>
<dbReference type="CDD" id="cd00130">
    <property type="entry name" value="PAS"/>
    <property type="match status" value="1"/>
</dbReference>
<accession>A0A6N4WL04</accession>
<organism evidence="4 5">
    <name type="scientific">Mycolicibacterium anyangense</name>
    <dbReference type="NCBI Taxonomy" id="1431246"/>
    <lineage>
        <taxon>Bacteria</taxon>
        <taxon>Bacillati</taxon>
        <taxon>Actinomycetota</taxon>
        <taxon>Actinomycetes</taxon>
        <taxon>Mycobacteriales</taxon>
        <taxon>Mycobacteriaceae</taxon>
        <taxon>Mycolicibacterium</taxon>
    </lineage>
</organism>
<evidence type="ECO:0000259" key="3">
    <source>
        <dbReference type="PROSITE" id="PS50887"/>
    </source>
</evidence>
<dbReference type="Pfam" id="PF08448">
    <property type="entry name" value="PAS_4"/>
    <property type="match status" value="1"/>
</dbReference>
<dbReference type="PROSITE" id="PS50887">
    <property type="entry name" value="GGDEF"/>
    <property type="match status" value="1"/>
</dbReference>
<sequence>MQVRAANQWLDWLSVAKVPAFLCRHDGDRVVLVAATPEFTDALMPGDEALTEIDLLAQVASEWPRRDAGPVVMHIAGAPNLHCVLQPLGHPSGECLGILHATEDHQRHNDSFYAIVQQLPDIVARFDRDHRHLFVNRAMQRIVGIDPQAFFGKTNAELGMPDHLVEVWKSLHSRVFETGEPAELEFEFETEQGPKHFLCRVVPEYAADGTIPTILSTSHDITQLKSLQRQLALLASTDPLTSLLNRRGFTEALEAEAARARSSHVQLSLLLIDVNDFKVVNDTFGHLAGDDLLVTIGEVLRREVRDSDFVGRLGGDEFCVGIVDSDGARARDTADRIRQRISTLGAQGLSPCDVSVSIGLATYADTDRNVADLVARVDQAMYREKARRTDAR</sequence>
<reference evidence="4 5" key="1">
    <citation type="journal article" date="2019" name="Emerg. Microbes Infect.">
        <title>Comprehensive subspecies identification of 175 nontuberculous mycobacteria species based on 7547 genomic profiles.</title>
        <authorList>
            <person name="Matsumoto Y."/>
            <person name="Kinjo T."/>
            <person name="Motooka D."/>
            <person name="Nabeya D."/>
            <person name="Jung N."/>
            <person name="Uechi K."/>
            <person name="Horii T."/>
            <person name="Iida T."/>
            <person name="Fujita J."/>
            <person name="Nakamura S."/>
        </authorList>
    </citation>
    <scope>NUCLEOTIDE SEQUENCE [LARGE SCALE GENOMIC DNA]</scope>
    <source>
        <strain evidence="4 5">JCM 30275</strain>
    </source>
</reference>
<dbReference type="InterPro" id="IPR035965">
    <property type="entry name" value="PAS-like_dom_sf"/>
</dbReference>
<dbReference type="PANTHER" id="PTHR44757:SF2">
    <property type="entry name" value="BIOFILM ARCHITECTURE MAINTENANCE PROTEIN MBAA"/>
    <property type="match status" value="1"/>
</dbReference>
<evidence type="ECO:0000313" key="4">
    <source>
        <dbReference type="EMBL" id="BBZ79801.1"/>
    </source>
</evidence>
<dbReference type="InterPro" id="IPR052155">
    <property type="entry name" value="Biofilm_reg_signaling"/>
</dbReference>
<dbReference type="NCBIfam" id="TIGR00229">
    <property type="entry name" value="sensory_box"/>
    <property type="match status" value="1"/>
</dbReference>
<dbReference type="NCBIfam" id="TIGR00254">
    <property type="entry name" value="GGDEF"/>
    <property type="match status" value="1"/>
</dbReference>
<dbReference type="Proteomes" id="UP000467249">
    <property type="component" value="Chromosome"/>
</dbReference>
<proteinExistence type="predicted"/>
<name>A0A6N4WL04_9MYCO</name>
<dbReference type="PROSITE" id="PS50112">
    <property type="entry name" value="PAS"/>
    <property type="match status" value="1"/>
</dbReference>
<dbReference type="SUPFAM" id="SSF55785">
    <property type="entry name" value="PYP-like sensor domain (PAS domain)"/>
    <property type="match status" value="1"/>
</dbReference>
<dbReference type="PANTHER" id="PTHR44757">
    <property type="entry name" value="DIGUANYLATE CYCLASE DGCP"/>
    <property type="match status" value="1"/>
</dbReference>
<dbReference type="PROSITE" id="PS50113">
    <property type="entry name" value="PAC"/>
    <property type="match status" value="1"/>
</dbReference>
<evidence type="ECO:0000313" key="5">
    <source>
        <dbReference type="Proteomes" id="UP000467249"/>
    </source>
</evidence>
<feature type="domain" description="PAC" evidence="2">
    <location>
        <begin position="182"/>
        <end position="233"/>
    </location>
</feature>
<dbReference type="AlphaFoldDB" id="A0A6N4WL04"/>
<evidence type="ECO:0008006" key="6">
    <source>
        <dbReference type="Google" id="ProtNLM"/>
    </source>
</evidence>
<dbReference type="InterPro" id="IPR013656">
    <property type="entry name" value="PAS_4"/>
</dbReference>
<dbReference type="Gene3D" id="3.30.70.270">
    <property type="match status" value="1"/>
</dbReference>
<dbReference type="InterPro" id="IPR000160">
    <property type="entry name" value="GGDEF_dom"/>
</dbReference>
<feature type="domain" description="GGDEF" evidence="3">
    <location>
        <begin position="265"/>
        <end position="392"/>
    </location>
</feature>
<protein>
    <recommendedName>
        <fullName evidence="6">Diguanylate cyclase</fullName>
    </recommendedName>
</protein>